<feature type="domain" description="Copper amine oxidase-like N-terminal" evidence="1">
    <location>
        <begin position="259"/>
        <end position="356"/>
    </location>
</feature>
<dbReference type="SUPFAM" id="SSF55383">
    <property type="entry name" value="Copper amine oxidase, domain N"/>
    <property type="match status" value="1"/>
</dbReference>
<name>A0A2P7VL70_9BACL</name>
<gene>
    <name evidence="2" type="ORF">C7R93_04675</name>
</gene>
<dbReference type="Proteomes" id="UP000240419">
    <property type="component" value="Unassembled WGS sequence"/>
</dbReference>
<dbReference type="AlphaFoldDB" id="A0A2P7VL70"/>
<dbReference type="EMBL" id="PXZM01000003">
    <property type="protein sequence ID" value="PSJ99970.1"/>
    <property type="molecule type" value="Genomic_DNA"/>
</dbReference>
<proteinExistence type="predicted"/>
<protein>
    <submittedName>
        <fullName evidence="2">Copper amine oxidase</fullName>
    </submittedName>
</protein>
<evidence type="ECO:0000313" key="2">
    <source>
        <dbReference type="EMBL" id="PSJ99970.1"/>
    </source>
</evidence>
<reference evidence="2 3" key="1">
    <citation type="submission" date="2018-03" db="EMBL/GenBank/DDBJ databases">
        <title>Brevisbacillus phylogenomics.</title>
        <authorList>
            <person name="Dunlap C."/>
        </authorList>
    </citation>
    <scope>NUCLEOTIDE SEQUENCE [LARGE SCALE GENOMIC DNA]</scope>
    <source>
        <strain evidence="2 3">NRRL NRS-1210</strain>
    </source>
</reference>
<dbReference type="OrthoDB" id="2987164at2"/>
<dbReference type="InterPro" id="IPR012854">
    <property type="entry name" value="Cu_amine_oxidase-like_N"/>
</dbReference>
<dbReference type="InterPro" id="IPR036582">
    <property type="entry name" value="Mao_N_sf"/>
</dbReference>
<dbReference type="Pfam" id="PF07833">
    <property type="entry name" value="Cu_amine_oxidN1"/>
    <property type="match status" value="1"/>
</dbReference>
<evidence type="ECO:0000313" key="3">
    <source>
        <dbReference type="Proteomes" id="UP000240419"/>
    </source>
</evidence>
<keyword evidence="3" id="KW-1185">Reference proteome</keyword>
<comment type="caution">
    <text evidence="2">The sequence shown here is derived from an EMBL/GenBank/DDBJ whole genome shotgun (WGS) entry which is preliminary data.</text>
</comment>
<sequence length="371" mass="41431">MGKMVRLFTCLAFTFFIFFASIPVSYASFEKNPLQFELTELKFSTRENGSHYAHGYLSWGNVSPYEILDLSGKLELHNKNGKKISIDSELLEIQSQVMYPGNNLLGGKNSIYFDLVPSVTKASDLTGAYLKPTYTFTLGSKAELSPGIYTETTSIEVTDTHYIENMIVMNRGEATAVNLTYSGLEILNYEETRLLYPENTHPVINASLRLEPGHFVRTSFKIPLDLLKSKFTNFDDLIVRIQTDSQSTAPYAEALNVTVNNQKLVNQTFTENDVTYVSLRELAKALGATIQWDDPTQTATLKQGDSTITLPVGSNRFLLNGSQVTASAKAKLYNNTILVVPLRDISEMLNCSIYFDHIWGLKSVTVIPPLP</sequence>
<evidence type="ECO:0000259" key="1">
    <source>
        <dbReference type="Pfam" id="PF07833"/>
    </source>
</evidence>
<organism evidence="2 3">
    <name type="scientific">Brevibacillus fortis</name>
    <dbReference type="NCBI Taxonomy" id="2126352"/>
    <lineage>
        <taxon>Bacteria</taxon>
        <taxon>Bacillati</taxon>
        <taxon>Bacillota</taxon>
        <taxon>Bacilli</taxon>
        <taxon>Bacillales</taxon>
        <taxon>Paenibacillaceae</taxon>
        <taxon>Brevibacillus</taxon>
    </lineage>
</organism>
<dbReference type="RefSeq" id="WP_106837693.1">
    <property type="nucleotide sequence ID" value="NZ_JBCNIW010000005.1"/>
</dbReference>
<dbReference type="Gene3D" id="3.30.457.10">
    <property type="entry name" value="Copper amine oxidase-like, N-terminal domain"/>
    <property type="match status" value="1"/>
</dbReference>
<accession>A0A2P7VL70</accession>